<dbReference type="InterPro" id="IPR007197">
    <property type="entry name" value="rSAM"/>
</dbReference>
<dbReference type="GO" id="GO:0016491">
    <property type="term" value="F:oxidoreductase activity"/>
    <property type="evidence" value="ECO:0007669"/>
    <property type="project" value="UniProtKB-KW"/>
</dbReference>
<evidence type="ECO:0000256" key="6">
    <source>
        <dbReference type="ARBA" id="ARBA00023004"/>
    </source>
</evidence>
<dbReference type="OrthoDB" id="9782387at2"/>
<dbReference type="CDD" id="cd01335">
    <property type="entry name" value="Radical_SAM"/>
    <property type="match status" value="1"/>
</dbReference>
<keyword evidence="3 8" id="KW-0479">Metal-binding</keyword>
<keyword evidence="7 8" id="KW-0411">Iron-sulfur</keyword>
<dbReference type="NCBIfam" id="TIGR04085">
    <property type="entry name" value="rSAM_more_4Fe4S"/>
    <property type="match status" value="1"/>
</dbReference>
<evidence type="ECO:0000313" key="10">
    <source>
        <dbReference type="EMBL" id="KUM93552.1"/>
    </source>
</evidence>
<organism evidence="10 11">
    <name type="scientific">Streptomyces cellostaticus</name>
    <dbReference type="NCBI Taxonomy" id="67285"/>
    <lineage>
        <taxon>Bacteria</taxon>
        <taxon>Bacillati</taxon>
        <taxon>Actinomycetota</taxon>
        <taxon>Actinomycetes</taxon>
        <taxon>Kitasatosporales</taxon>
        <taxon>Streptomycetaceae</taxon>
        <taxon>Streptomyces</taxon>
    </lineage>
</organism>
<accession>A0A101NI92</accession>
<dbReference type="EMBL" id="LMWL01000047">
    <property type="protein sequence ID" value="KUM93552.1"/>
    <property type="molecule type" value="Genomic_DNA"/>
</dbReference>
<dbReference type="InterPro" id="IPR006638">
    <property type="entry name" value="Elp3/MiaA/NifB-like_rSAM"/>
</dbReference>
<comment type="pathway">
    <text evidence="8">Cofactor biosynthesis; pyrroloquinoline quinone biosynthesis.</text>
</comment>
<dbReference type="SUPFAM" id="SSF102114">
    <property type="entry name" value="Radical SAM enzymes"/>
    <property type="match status" value="1"/>
</dbReference>
<dbReference type="PIRSF" id="PIRSF037420">
    <property type="entry name" value="PQQ_syn_pqqE"/>
    <property type="match status" value="1"/>
</dbReference>
<dbReference type="Gene3D" id="3.20.20.70">
    <property type="entry name" value="Aldolase class I"/>
    <property type="match status" value="1"/>
</dbReference>
<dbReference type="PANTHER" id="PTHR11228:SF7">
    <property type="entry name" value="PQQA PEPTIDE CYCLASE"/>
    <property type="match status" value="1"/>
</dbReference>
<keyword evidence="1 8" id="KW-0004">4Fe-4S</keyword>
<dbReference type="NCBIfam" id="TIGR02109">
    <property type="entry name" value="PQQ_syn_pqqE"/>
    <property type="match status" value="1"/>
</dbReference>
<dbReference type="InterPro" id="IPR050377">
    <property type="entry name" value="Radical_SAM_PqqE_MftC-like"/>
</dbReference>
<dbReference type="SFLD" id="SFLDG01386">
    <property type="entry name" value="main_SPASM_domain-containing"/>
    <property type="match status" value="1"/>
</dbReference>
<comment type="subunit">
    <text evidence="8">Interacts with PqqD. The interaction is necessary for activity of PqqE.</text>
</comment>
<evidence type="ECO:0000256" key="3">
    <source>
        <dbReference type="ARBA" id="ARBA00022723"/>
    </source>
</evidence>
<feature type="binding site" evidence="8">
    <location>
        <position position="20"/>
    </location>
    <ligand>
        <name>[4Fe-4S] cluster</name>
        <dbReference type="ChEBI" id="CHEBI:49883"/>
        <note>4Fe-4S-S-AdoMet</note>
    </ligand>
</feature>
<comment type="caution">
    <text evidence="10">The sequence shown here is derived from an EMBL/GenBank/DDBJ whole genome shotgun (WGS) entry which is preliminary data.</text>
</comment>
<dbReference type="InterPro" id="IPR017200">
    <property type="entry name" value="PqqE-like"/>
</dbReference>
<dbReference type="SFLD" id="SFLDG01067">
    <property type="entry name" value="SPASM/twitch_domain_containing"/>
    <property type="match status" value="1"/>
</dbReference>
<proteinExistence type="inferred from homology"/>
<dbReference type="Pfam" id="PF13186">
    <property type="entry name" value="SPASM"/>
    <property type="match status" value="1"/>
</dbReference>
<comment type="similarity">
    <text evidence="8">Belongs to the radical SAM superfamily. PqqE family.</text>
</comment>
<dbReference type="PANTHER" id="PTHR11228">
    <property type="entry name" value="RADICAL SAM DOMAIN PROTEIN"/>
    <property type="match status" value="1"/>
</dbReference>
<dbReference type="CDD" id="cd21119">
    <property type="entry name" value="SPASM_PqqE"/>
    <property type="match status" value="1"/>
</dbReference>
<dbReference type="GO" id="GO:1904047">
    <property type="term" value="F:S-adenosyl-L-methionine binding"/>
    <property type="evidence" value="ECO:0007669"/>
    <property type="project" value="UniProtKB-UniRule"/>
</dbReference>
<comment type="catalytic activity">
    <reaction evidence="8">
        <text>[PQQ precursor protein] + S-adenosyl-L-methionine = E-Y cross-linked-[PQQ precursor protein] + 5'-deoxyadenosine + L-methionine + H(+)</text>
        <dbReference type="Rhea" id="RHEA:56836"/>
        <dbReference type="Rhea" id="RHEA-COMP:14800"/>
        <dbReference type="Rhea" id="RHEA-COMP:14801"/>
        <dbReference type="ChEBI" id="CHEBI:15378"/>
        <dbReference type="ChEBI" id="CHEBI:17319"/>
        <dbReference type="ChEBI" id="CHEBI:57844"/>
        <dbReference type="ChEBI" id="CHEBI:59789"/>
        <dbReference type="ChEBI" id="CHEBI:141026"/>
        <dbReference type="ChEBI" id="CHEBI:141027"/>
        <dbReference type="EC" id="1.21.98.4"/>
    </reaction>
</comment>
<evidence type="ECO:0000256" key="1">
    <source>
        <dbReference type="ARBA" id="ARBA00022485"/>
    </source>
</evidence>
<name>A0A101NI92_9ACTN</name>
<evidence type="ECO:0000313" key="11">
    <source>
        <dbReference type="Proteomes" id="UP000054241"/>
    </source>
</evidence>
<gene>
    <name evidence="8" type="primary">pqqE</name>
    <name evidence="10" type="ORF">AQI88_26080</name>
</gene>
<dbReference type="GO" id="GO:0009975">
    <property type="term" value="F:cyclase activity"/>
    <property type="evidence" value="ECO:0007669"/>
    <property type="project" value="UniProtKB-UniRule"/>
</dbReference>
<dbReference type="UniPathway" id="UPA00539"/>
<dbReference type="SFLD" id="SFLDF00280">
    <property type="entry name" value="coenzyme_PQQ_synthesis_protein"/>
    <property type="match status" value="1"/>
</dbReference>
<dbReference type="InterPro" id="IPR023885">
    <property type="entry name" value="4Fe4S-binding_SPASM_dom"/>
</dbReference>
<protein>
    <recommendedName>
        <fullName evidence="8">PqqA peptide cyclase</fullName>
        <ecNumber evidence="8">1.21.98.4</ecNumber>
    </recommendedName>
    <alternativeName>
        <fullName evidence="8">Coenzyme PQQ synthesis protein E</fullName>
    </alternativeName>
</protein>
<comment type="function">
    <text evidence="8">Catalyzes the cross-linking of a glutamate residue and a tyrosine residue in the PqqA protein as part of the biosynthesis of pyrroloquinoline quinone (PQQ).</text>
</comment>
<dbReference type="GO" id="GO:0051539">
    <property type="term" value="F:4 iron, 4 sulfur cluster binding"/>
    <property type="evidence" value="ECO:0007669"/>
    <property type="project" value="UniProtKB-KW"/>
</dbReference>
<keyword evidence="11" id="KW-1185">Reference proteome</keyword>
<evidence type="ECO:0000256" key="8">
    <source>
        <dbReference type="HAMAP-Rule" id="MF_00660"/>
    </source>
</evidence>
<comment type="cofactor">
    <cofactor evidence="8">
        <name>[4Fe-4S] cluster</name>
        <dbReference type="ChEBI" id="CHEBI:49883"/>
    </cofactor>
    <text evidence="8">Binds 1 [4Fe-4S] cluster. The cluster is coordinated with 3 cysteines and an exchangeable S-adenosyl-L-methionine.</text>
</comment>
<keyword evidence="5 8" id="KW-0560">Oxidoreductase</keyword>
<keyword evidence="4 8" id="KW-0884">PQQ biosynthesis</keyword>
<dbReference type="SFLD" id="SFLDS00029">
    <property type="entry name" value="Radical_SAM"/>
    <property type="match status" value="1"/>
</dbReference>
<dbReference type="SMART" id="SM00729">
    <property type="entry name" value="Elp3"/>
    <property type="match status" value="1"/>
</dbReference>
<feature type="binding site" evidence="8">
    <location>
        <position position="24"/>
    </location>
    <ligand>
        <name>[4Fe-4S] cluster</name>
        <dbReference type="ChEBI" id="CHEBI:49883"/>
        <note>4Fe-4S-S-AdoMet</note>
    </ligand>
</feature>
<dbReference type="GO" id="GO:0005506">
    <property type="term" value="F:iron ion binding"/>
    <property type="evidence" value="ECO:0007669"/>
    <property type="project" value="UniProtKB-UniRule"/>
</dbReference>
<dbReference type="Pfam" id="PF04055">
    <property type="entry name" value="Radical_SAM"/>
    <property type="match status" value="1"/>
</dbReference>
<keyword evidence="2 8" id="KW-0949">S-adenosyl-L-methionine</keyword>
<dbReference type="InterPro" id="IPR011843">
    <property type="entry name" value="PQQ_synth_PqqE_bac"/>
</dbReference>
<dbReference type="EC" id="1.21.98.4" evidence="8"/>
<dbReference type="PROSITE" id="PS51918">
    <property type="entry name" value="RADICAL_SAM"/>
    <property type="match status" value="1"/>
</dbReference>
<evidence type="ECO:0000256" key="7">
    <source>
        <dbReference type="ARBA" id="ARBA00023014"/>
    </source>
</evidence>
<sequence>MADPTVRAPLGMLIELTHRCPLHCPYCSNPLELVRRSEELTREQWSDILTQARELGVVQMHFSGGEPLARPDLPDLVGHARQLGAYVNLVTSGVGLTADRARDLAERGVDHVQLSLQDADPALGDEIAGARVHAAKLKAADAVTAAGLPLTVNVVLHRRNIDRVERIVDLAVGLGADRIELANTQYYGWGLRNRAALMPTRDQLAAAHQAVRRARAKHEGGPELVYVAADYYDDRPKPCMDGWGNTQLTVTPTGDVLPCPAASAITTLPVENVLRRPLSEIWYDSKAFNAYRGTGWMRDPCRTCPERNTDHGGCRCQAFQLTGDAAATDPACGLSPHRSLVDAALAEVTDGPAPAFVLRGPVAP</sequence>
<feature type="domain" description="Radical SAM core" evidence="9">
    <location>
        <begin position="6"/>
        <end position="222"/>
    </location>
</feature>
<dbReference type="HAMAP" id="MF_00660">
    <property type="entry name" value="PqqE"/>
    <property type="match status" value="1"/>
</dbReference>
<dbReference type="STRING" id="67285.AQI88_26080"/>
<evidence type="ECO:0000259" key="9">
    <source>
        <dbReference type="PROSITE" id="PS51918"/>
    </source>
</evidence>
<keyword evidence="6 8" id="KW-0408">Iron</keyword>
<feature type="binding site" evidence="8">
    <location>
        <position position="27"/>
    </location>
    <ligand>
        <name>[4Fe-4S] cluster</name>
        <dbReference type="ChEBI" id="CHEBI:49883"/>
        <note>4Fe-4S-S-AdoMet</note>
    </ligand>
</feature>
<evidence type="ECO:0000256" key="4">
    <source>
        <dbReference type="ARBA" id="ARBA00022905"/>
    </source>
</evidence>
<dbReference type="InterPro" id="IPR013785">
    <property type="entry name" value="Aldolase_TIM"/>
</dbReference>
<dbReference type="Proteomes" id="UP000054241">
    <property type="component" value="Unassembled WGS sequence"/>
</dbReference>
<evidence type="ECO:0000256" key="2">
    <source>
        <dbReference type="ARBA" id="ARBA00022691"/>
    </source>
</evidence>
<evidence type="ECO:0000256" key="5">
    <source>
        <dbReference type="ARBA" id="ARBA00023002"/>
    </source>
</evidence>
<dbReference type="AlphaFoldDB" id="A0A101NI92"/>
<dbReference type="InterPro" id="IPR058240">
    <property type="entry name" value="rSAM_sf"/>
</dbReference>
<dbReference type="RefSeq" id="WP_067003714.1">
    <property type="nucleotide sequence ID" value="NZ_BNDU01000005.1"/>
</dbReference>
<dbReference type="GO" id="GO:0018189">
    <property type="term" value="P:pyrroloquinoline quinone biosynthetic process"/>
    <property type="evidence" value="ECO:0007669"/>
    <property type="project" value="UniProtKB-UniRule"/>
</dbReference>
<reference evidence="10 11" key="1">
    <citation type="submission" date="2015-10" db="EMBL/GenBank/DDBJ databases">
        <title>Draft genome sequence of Streptomyces cellostaticus DSM 40189, type strain for the species Streptomyces cellostaticus.</title>
        <authorList>
            <person name="Ruckert C."/>
            <person name="Winkler A."/>
            <person name="Kalinowski J."/>
            <person name="Kampfer P."/>
            <person name="Glaeser S."/>
        </authorList>
    </citation>
    <scope>NUCLEOTIDE SEQUENCE [LARGE SCALE GENOMIC DNA]</scope>
    <source>
        <strain evidence="10 11">DSM 40189</strain>
    </source>
</reference>